<dbReference type="Proteomes" id="UP000008143">
    <property type="component" value="Chromosome 5"/>
</dbReference>
<organism evidence="2 3">
    <name type="scientific">Xenopus tropicalis</name>
    <name type="common">Western clawed frog</name>
    <name type="synonym">Silurana tropicalis</name>
    <dbReference type="NCBI Taxonomy" id="8364"/>
    <lineage>
        <taxon>Eukaryota</taxon>
        <taxon>Metazoa</taxon>
        <taxon>Chordata</taxon>
        <taxon>Craniata</taxon>
        <taxon>Vertebrata</taxon>
        <taxon>Euteleostomi</taxon>
        <taxon>Amphibia</taxon>
        <taxon>Batrachia</taxon>
        <taxon>Anura</taxon>
        <taxon>Pipoidea</taxon>
        <taxon>Pipidae</taxon>
        <taxon>Xenopodinae</taxon>
        <taxon>Xenopus</taxon>
        <taxon>Silurana</taxon>
    </lineage>
</organism>
<sequence>MTPSVTQFTESTNTATETVPISTPSSSSTLFENASPDLTSSMSAESSTNVMLGSSSAHLFQNTASKMTTSTQPSSSEFQAVSIPSVTESDTSRGSSPSTPEHLPSSADELSTASTVAEHSTPASAIPTQSVPSGTSSTSTSEPATSSD</sequence>
<feature type="compositionally biased region" description="Polar residues" evidence="1">
    <location>
        <begin position="108"/>
        <end position="123"/>
    </location>
</feature>
<dbReference type="RefSeq" id="XP_031758589.1">
    <property type="nucleotide sequence ID" value="XM_031902729.1"/>
</dbReference>
<gene>
    <name evidence="3 4" type="primary">LOC116410979</name>
</gene>
<feature type="region of interest" description="Disordered" evidence="1">
    <location>
        <begin position="63"/>
        <end position="148"/>
    </location>
</feature>
<feature type="compositionally biased region" description="Polar residues" evidence="1">
    <location>
        <begin position="30"/>
        <end position="50"/>
    </location>
</feature>
<dbReference type="AGR" id="Xenbase:XB-GENE-29096711"/>
<dbReference type="Xenbase" id="XB-GENE-29096711">
    <property type="gene designation" value="LOC116410979"/>
</dbReference>
<protein>
    <submittedName>
        <fullName evidence="3">Uncharacterized serine-rich protein C215.13-like</fullName>
    </submittedName>
</protein>
<evidence type="ECO:0000313" key="4">
    <source>
        <dbReference type="Xenbase" id="XB-GENE-29096711"/>
    </source>
</evidence>
<feature type="compositionally biased region" description="Low complexity" evidence="1">
    <location>
        <begin position="127"/>
        <end position="148"/>
    </location>
</feature>
<accession>A0A8J1JL33</accession>
<evidence type="ECO:0000256" key="1">
    <source>
        <dbReference type="SAM" id="MobiDB-lite"/>
    </source>
</evidence>
<evidence type="ECO:0000313" key="3">
    <source>
        <dbReference type="RefSeq" id="XP_031758589.1"/>
    </source>
</evidence>
<dbReference type="AlphaFoldDB" id="A0A8J1JL33"/>
<name>A0A8J1JL33_XENTR</name>
<evidence type="ECO:0000313" key="2">
    <source>
        <dbReference type="Proteomes" id="UP000008143"/>
    </source>
</evidence>
<keyword evidence="2" id="KW-1185">Reference proteome</keyword>
<feature type="region of interest" description="Disordered" evidence="1">
    <location>
        <begin position="1"/>
        <end position="50"/>
    </location>
</feature>
<dbReference type="GeneID" id="116410979"/>
<feature type="compositionally biased region" description="Low complexity" evidence="1">
    <location>
        <begin position="20"/>
        <end position="29"/>
    </location>
</feature>
<feature type="compositionally biased region" description="Polar residues" evidence="1">
    <location>
        <begin position="63"/>
        <end position="99"/>
    </location>
</feature>
<dbReference type="KEGG" id="xtr:116410979"/>
<feature type="compositionally biased region" description="Polar residues" evidence="1">
    <location>
        <begin position="1"/>
        <end position="19"/>
    </location>
</feature>
<reference evidence="3" key="1">
    <citation type="submission" date="2025-08" db="UniProtKB">
        <authorList>
            <consortium name="RefSeq"/>
        </authorList>
    </citation>
    <scope>IDENTIFICATION</scope>
    <source>
        <strain evidence="3">Nigerian</strain>
        <tissue evidence="3">Liver and blood</tissue>
    </source>
</reference>
<proteinExistence type="predicted"/>